<dbReference type="EMBL" id="CAACYD010000003">
    <property type="protein sequence ID" value="VFA81337.1"/>
    <property type="molecule type" value="Genomic_DNA"/>
</dbReference>
<evidence type="ECO:0000313" key="3">
    <source>
        <dbReference type="EMBL" id="VFA81337.1"/>
    </source>
</evidence>
<comment type="caution">
    <text evidence="3">The sequence shown here is derived from an EMBL/GenBank/DDBJ whole genome shotgun (WGS) entry which is preliminary data.</text>
</comment>
<gene>
    <name evidence="3" type="ORF">NCTC8139_00393</name>
</gene>
<dbReference type="SUPFAM" id="SSF81995">
    <property type="entry name" value="beta-sandwich domain of Sec23/24"/>
    <property type="match status" value="1"/>
</dbReference>
<feature type="compositionally biased region" description="Gly residues" evidence="1">
    <location>
        <begin position="28"/>
        <end position="37"/>
    </location>
</feature>
<keyword evidence="2" id="KW-1133">Transmembrane helix</keyword>
<name>A0ABD7UY15_9ACTN</name>
<feature type="compositionally biased region" description="Low complexity" evidence="1">
    <location>
        <begin position="38"/>
        <end position="70"/>
    </location>
</feature>
<dbReference type="Proteomes" id="UP000360750">
    <property type="component" value="Unassembled WGS sequence"/>
</dbReference>
<protein>
    <submittedName>
        <fullName evidence="3">Uncharacterized protein</fullName>
    </submittedName>
</protein>
<feature type="transmembrane region" description="Helical" evidence="2">
    <location>
        <begin position="87"/>
        <end position="111"/>
    </location>
</feature>
<evidence type="ECO:0000313" key="4">
    <source>
        <dbReference type="Proteomes" id="UP000360750"/>
    </source>
</evidence>
<keyword evidence="2" id="KW-0812">Transmembrane</keyword>
<evidence type="ECO:0000256" key="2">
    <source>
        <dbReference type="SAM" id="Phobius"/>
    </source>
</evidence>
<keyword evidence="2" id="KW-0472">Membrane</keyword>
<reference evidence="3 4" key="1">
    <citation type="submission" date="2019-02" db="EMBL/GenBank/DDBJ databases">
        <authorList>
            <consortium name="Pathogen Informatics"/>
        </authorList>
    </citation>
    <scope>NUCLEOTIDE SEQUENCE [LARGE SCALE GENOMIC DNA]</scope>
    <source>
        <strain evidence="3 4">3012STDY6756503</strain>
    </source>
</reference>
<accession>A0ABD7UY15</accession>
<proteinExistence type="predicted"/>
<organism evidence="3 4">
    <name type="scientific">Gordonia paraffinivorans</name>
    <dbReference type="NCBI Taxonomy" id="175628"/>
    <lineage>
        <taxon>Bacteria</taxon>
        <taxon>Bacillati</taxon>
        <taxon>Actinomycetota</taxon>
        <taxon>Actinomycetes</taxon>
        <taxon>Mycobacteriales</taxon>
        <taxon>Gordoniaceae</taxon>
        <taxon>Gordonia</taxon>
    </lineage>
</organism>
<feature type="region of interest" description="Disordered" evidence="1">
    <location>
        <begin position="1"/>
        <end position="84"/>
    </location>
</feature>
<sequence length="321" mass="34200">MGSPYDPNQPTQMGPQGGQQPGWPGPQPGAGGPGFGAQPGQPYAQQPYGQQYPPQPGQQPYGQQPYGQQPYGPPPQPPSSSGGGKKWWFIGGGGVLLILIVVVAVVLAFTLGGGDDEPDVPTASAVDMLLPESEFPDITGEFELDTAQSGDDDDISVDNEKCARLVDSQSGGDYAQRELTETPSSGEIFFGLDAYSAEVTKPADDTYDTFDDVLAACSSFTLTLKDDGGDIPVAVKLEKADLPIDSNYKAFNMFGEFSIDAAGDEVEVYQIGTYVYGEERGVSFGVGYNSFSDEKLSVDSQIENNLSQMFAKQRQRIKDAS</sequence>
<dbReference type="AlphaFoldDB" id="A0ABD7UY15"/>
<dbReference type="GeneID" id="60748445"/>
<evidence type="ECO:0000256" key="1">
    <source>
        <dbReference type="SAM" id="MobiDB-lite"/>
    </source>
</evidence>
<dbReference type="RefSeq" id="WP_131733297.1">
    <property type="nucleotide sequence ID" value="NZ_CAACYD010000003.1"/>
</dbReference>